<feature type="transmembrane region" description="Helical" evidence="1">
    <location>
        <begin position="216"/>
        <end position="233"/>
    </location>
</feature>
<accession>A0A1F2PDJ5</accession>
<reference evidence="4" key="2">
    <citation type="submission" date="2021-11" db="EMBL/GenBank/DDBJ databases">
        <title>Isoprene-degrading acetogen.</title>
        <authorList>
            <person name="Yang Y."/>
            <person name="Jin H."/>
            <person name="Yan J."/>
        </authorList>
    </citation>
    <scope>NUCLEOTIDE SEQUENCE</scope>
    <source>
        <strain evidence="4">Berkeley</strain>
    </source>
</reference>
<evidence type="ECO:0000313" key="6">
    <source>
        <dbReference type="Proteomes" id="UP001163550"/>
    </source>
</evidence>
<keyword evidence="1" id="KW-1133">Transmembrane helix</keyword>
<organism evidence="3 5">
    <name type="scientific">Acetobacterium wieringae</name>
    <dbReference type="NCBI Taxonomy" id="52694"/>
    <lineage>
        <taxon>Bacteria</taxon>
        <taxon>Bacillati</taxon>
        <taxon>Bacillota</taxon>
        <taxon>Clostridia</taxon>
        <taxon>Eubacteriales</taxon>
        <taxon>Eubacteriaceae</taxon>
        <taxon>Acetobacterium</taxon>
    </lineage>
</organism>
<dbReference type="OrthoDB" id="1820110at2"/>
<dbReference type="STRING" id="52694.ACWI_31050"/>
<reference evidence="3 5" key="1">
    <citation type="submission" date="2015-09" db="EMBL/GenBank/DDBJ databases">
        <title>Genome sequence of Acetobacterium wieringae DSM 1911.</title>
        <authorList>
            <person name="Poehlein A."/>
            <person name="Bengelsdorf F.R."/>
            <person name="Schiel-Bengelsdorf B."/>
            <person name="Duerre P."/>
            <person name="Daniel R."/>
        </authorList>
    </citation>
    <scope>NUCLEOTIDE SEQUENCE [LARGE SCALE GENOMIC DNA]</scope>
    <source>
        <strain evidence="3 5">DSM 1911</strain>
    </source>
</reference>
<evidence type="ECO:0000313" key="3">
    <source>
        <dbReference type="EMBL" id="OFV69457.1"/>
    </source>
</evidence>
<evidence type="ECO:0000313" key="5">
    <source>
        <dbReference type="Proteomes" id="UP000176244"/>
    </source>
</evidence>
<sequence>MGLTLLLPVLATALSVGLGCGTCCSPAVSVFLSSYIITHAGGLKKSLLGFFSFFIGKVIAVVVLCGLAALIGSQFIDAAGYVGGINLGQMMELAMIALGLVLIGKWLLDYKNKANRASLCSGCGGEKKADTINRYGVKGLLPLFSAGLAYGASPCGPLLMMMGVATTLPLATAALVGGVFAAASTLTPVLLMVLLSGVLSGKIATEIPRQLQWFRLASYVLLTLFSAGALFNLV</sequence>
<dbReference type="InterPro" id="IPR039447">
    <property type="entry name" value="UreH-like_TM_dom"/>
</dbReference>
<feature type="transmembrane region" description="Helical" evidence="1">
    <location>
        <begin position="91"/>
        <end position="108"/>
    </location>
</feature>
<evidence type="ECO:0000259" key="2">
    <source>
        <dbReference type="Pfam" id="PF13386"/>
    </source>
</evidence>
<feature type="transmembrane region" description="Helical" evidence="1">
    <location>
        <begin position="47"/>
        <end position="71"/>
    </location>
</feature>
<keyword evidence="6" id="KW-1185">Reference proteome</keyword>
<name>A0A1F2PDJ5_9FIRM</name>
<evidence type="ECO:0000313" key="4">
    <source>
        <dbReference type="EMBL" id="UYO61595.1"/>
    </source>
</evidence>
<dbReference type="Pfam" id="PF13386">
    <property type="entry name" value="DsbD_2"/>
    <property type="match status" value="1"/>
</dbReference>
<dbReference type="AlphaFoldDB" id="A0A1F2PDJ5"/>
<gene>
    <name evidence="3" type="ORF">ACWI_31050</name>
    <name evidence="4" type="ORF">LNN31_12470</name>
</gene>
<feature type="transmembrane region" description="Helical" evidence="1">
    <location>
        <begin position="6"/>
        <end position="35"/>
    </location>
</feature>
<dbReference type="Proteomes" id="UP001163550">
    <property type="component" value="Chromosome"/>
</dbReference>
<evidence type="ECO:0000256" key="1">
    <source>
        <dbReference type="SAM" id="Phobius"/>
    </source>
</evidence>
<feature type="domain" description="Urease accessory protein UreH-like transmembrane" evidence="2">
    <location>
        <begin position="11"/>
        <end position="222"/>
    </location>
</feature>
<dbReference type="Proteomes" id="UP000176244">
    <property type="component" value="Unassembled WGS sequence"/>
</dbReference>
<dbReference type="EMBL" id="LKEU01000040">
    <property type="protein sequence ID" value="OFV69457.1"/>
    <property type="molecule type" value="Genomic_DNA"/>
</dbReference>
<feature type="transmembrane region" description="Helical" evidence="1">
    <location>
        <begin position="170"/>
        <end position="195"/>
    </location>
</feature>
<feature type="transmembrane region" description="Helical" evidence="1">
    <location>
        <begin position="140"/>
        <end position="164"/>
    </location>
</feature>
<dbReference type="RefSeq" id="WP_070372358.1">
    <property type="nucleotide sequence ID" value="NZ_CABIIK010000056.1"/>
</dbReference>
<keyword evidence="1" id="KW-0812">Transmembrane</keyword>
<keyword evidence="1" id="KW-0472">Membrane</keyword>
<dbReference type="EMBL" id="CP087994">
    <property type="protein sequence ID" value="UYO61595.1"/>
    <property type="molecule type" value="Genomic_DNA"/>
</dbReference>
<protein>
    <submittedName>
        <fullName evidence="4">Sulfite exporter TauE/SafE family protein</fullName>
    </submittedName>
</protein>
<proteinExistence type="predicted"/>